<keyword evidence="2" id="KW-1185">Reference proteome</keyword>
<evidence type="ECO:0000313" key="1">
    <source>
        <dbReference type="EMBL" id="MDC7692104.1"/>
    </source>
</evidence>
<accession>A0ABT5I7E3</accession>
<reference evidence="1 2" key="1">
    <citation type="submission" date="2023-01" db="EMBL/GenBank/DDBJ databases">
        <title>Novel species of the genus Vogesella isolated from rivers.</title>
        <authorList>
            <person name="Lu H."/>
        </authorList>
    </citation>
    <scope>NUCLEOTIDE SEQUENCE [LARGE SCALE GENOMIC DNA]</scope>
    <source>
        <strain evidence="1 2">SH7W</strain>
    </source>
</reference>
<evidence type="ECO:0000313" key="2">
    <source>
        <dbReference type="Proteomes" id="UP001221566"/>
    </source>
</evidence>
<proteinExistence type="predicted"/>
<sequence>MVIPQRVVERERGANGRPCRILIQIAANVICFAWPATPWRVAAGDGGDTGSVVIARLNGGNLDIQLAAGATADL</sequence>
<dbReference type="EMBL" id="JAQQKY010000009">
    <property type="protein sequence ID" value="MDC7692104.1"/>
    <property type="molecule type" value="Genomic_DNA"/>
</dbReference>
<gene>
    <name evidence="1" type="ORF">PQU93_15140</name>
</gene>
<dbReference type="Proteomes" id="UP001221566">
    <property type="component" value="Unassembled WGS sequence"/>
</dbReference>
<organism evidence="1 2">
    <name type="scientific">Vogesella indigofera</name>
    <name type="common">Pseudomonas indigofera</name>
    <dbReference type="NCBI Taxonomy" id="45465"/>
    <lineage>
        <taxon>Bacteria</taxon>
        <taxon>Pseudomonadati</taxon>
        <taxon>Pseudomonadota</taxon>
        <taxon>Betaproteobacteria</taxon>
        <taxon>Neisseriales</taxon>
        <taxon>Chromobacteriaceae</taxon>
        <taxon>Vogesella</taxon>
    </lineage>
</organism>
<protein>
    <submittedName>
        <fullName evidence="1">Uncharacterized protein</fullName>
    </submittedName>
</protein>
<comment type="caution">
    <text evidence="1">The sequence shown here is derived from an EMBL/GenBank/DDBJ whole genome shotgun (WGS) entry which is preliminary data.</text>
</comment>
<dbReference type="RefSeq" id="WP_272803848.1">
    <property type="nucleotide sequence ID" value="NZ_JAQQKY010000009.1"/>
</dbReference>
<name>A0ABT5I7E3_VOGIN</name>